<reference evidence="1 2" key="1">
    <citation type="submission" date="2019-12" db="EMBL/GenBank/DDBJ databases">
        <authorList>
            <person name="Alioto T."/>
            <person name="Alioto T."/>
            <person name="Gomez Garrido J."/>
        </authorList>
    </citation>
    <scope>NUCLEOTIDE SEQUENCE [LARGE SCALE GENOMIC DNA]</scope>
</reference>
<dbReference type="AlphaFoldDB" id="A0A8S0S3B8"/>
<dbReference type="EMBL" id="CACTIH010003845">
    <property type="protein sequence ID" value="CAA2986181.1"/>
    <property type="molecule type" value="Genomic_DNA"/>
</dbReference>
<gene>
    <name evidence="1" type="ORF">OLEA9_A046036</name>
</gene>
<proteinExistence type="predicted"/>
<name>A0A8S0S3B8_OLEEU</name>
<dbReference type="Gramene" id="OE9A046036T2">
    <property type="protein sequence ID" value="OE9A046036C2"/>
    <property type="gene ID" value="OE9A046036"/>
</dbReference>
<dbReference type="OrthoDB" id="8062037at2759"/>
<sequence length="62" mass="6608">MGAAETTTFEEVQNIFDKGGAKGLARDIVENTPKITIGKKVNVDASGESLFSNLISSIIDHE</sequence>
<evidence type="ECO:0000313" key="2">
    <source>
        <dbReference type="Proteomes" id="UP000594638"/>
    </source>
</evidence>
<dbReference type="Proteomes" id="UP000594638">
    <property type="component" value="Unassembled WGS sequence"/>
</dbReference>
<keyword evidence="2" id="KW-1185">Reference proteome</keyword>
<dbReference type="Gramene" id="OE9A046036T5">
    <property type="protein sequence ID" value="OE9A046036C5"/>
    <property type="gene ID" value="OE9A046036"/>
</dbReference>
<evidence type="ECO:0000313" key="1">
    <source>
        <dbReference type="EMBL" id="CAA2986181.1"/>
    </source>
</evidence>
<comment type="caution">
    <text evidence="1">The sequence shown here is derived from an EMBL/GenBank/DDBJ whole genome shotgun (WGS) entry which is preliminary data.</text>
</comment>
<protein>
    <submittedName>
        <fullName evidence="1">NEP1-interacting 1-like</fullName>
    </submittedName>
</protein>
<accession>A0A8S0S3B8</accession>
<organism evidence="1 2">
    <name type="scientific">Olea europaea subsp. europaea</name>
    <dbReference type="NCBI Taxonomy" id="158383"/>
    <lineage>
        <taxon>Eukaryota</taxon>
        <taxon>Viridiplantae</taxon>
        <taxon>Streptophyta</taxon>
        <taxon>Embryophyta</taxon>
        <taxon>Tracheophyta</taxon>
        <taxon>Spermatophyta</taxon>
        <taxon>Magnoliopsida</taxon>
        <taxon>eudicotyledons</taxon>
        <taxon>Gunneridae</taxon>
        <taxon>Pentapetalae</taxon>
        <taxon>asterids</taxon>
        <taxon>lamiids</taxon>
        <taxon>Lamiales</taxon>
        <taxon>Oleaceae</taxon>
        <taxon>Oleeae</taxon>
        <taxon>Olea</taxon>
    </lineage>
</organism>